<sequence length="90" mass="10606">MNLIKERIVRVDDSPYTLKIYANKAYTVLTYSLEKEGKELDRRKIYAGKGESFNVAEWCARIHWAKTHTLQHLTKLDEWDGEIDSSIYLQ</sequence>
<dbReference type="PATRIC" id="fig|1265822.4.peg.2139"/>
<dbReference type="RefSeq" id="WP_036063706.1">
    <property type="nucleotide sequence ID" value="NZ_AODM01000037.1"/>
</dbReference>
<gene>
    <name evidence="1" type="ORF">MCOL2_10560</name>
</gene>
<evidence type="ECO:0000313" key="2">
    <source>
        <dbReference type="Proteomes" id="UP000019241"/>
    </source>
</evidence>
<name>W7DSF9_9LIST</name>
<organism evidence="1 2">
    <name type="scientific">Listeria fleischmannii FSL S10-1203</name>
    <dbReference type="NCBI Taxonomy" id="1265822"/>
    <lineage>
        <taxon>Bacteria</taxon>
        <taxon>Bacillati</taxon>
        <taxon>Bacillota</taxon>
        <taxon>Bacilli</taxon>
        <taxon>Bacillales</taxon>
        <taxon>Listeriaceae</taxon>
        <taxon>Listeria</taxon>
    </lineage>
</organism>
<dbReference type="EMBL" id="AODM01000037">
    <property type="protein sequence ID" value="EUJ53843.1"/>
    <property type="molecule type" value="Genomic_DNA"/>
</dbReference>
<proteinExistence type="predicted"/>
<dbReference type="Proteomes" id="UP000019241">
    <property type="component" value="Unassembled WGS sequence"/>
</dbReference>
<accession>W7DSF9</accession>
<comment type="caution">
    <text evidence="1">The sequence shown here is derived from an EMBL/GenBank/DDBJ whole genome shotgun (WGS) entry which is preliminary data.</text>
</comment>
<reference evidence="1 2" key="1">
    <citation type="submission" date="2012-12" db="EMBL/GenBank/DDBJ databases">
        <title>Novel taxa of Listeriaceae from agricultural environments in the United States.</title>
        <authorList>
            <person name="den Bakker H.C."/>
            <person name="Allred A."/>
            <person name="Warchocki S."/>
            <person name="Wright E.M."/>
            <person name="Burrell A."/>
            <person name="Nightingale K.K."/>
            <person name="Kephart D."/>
            <person name="Wiedmann M."/>
        </authorList>
    </citation>
    <scope>NUCLEOTIDE SEQUENCE [LARGE SCALE GENOMIC DNA]</scope>
    <source>
        <strain evidence="1 2">FSL S10-1203</strain>
    </source>
</reference>
<evidence type="ECO:0000313" key="1">
    <source>
        <dbReference type="EMBL" id="EUJ53843.1"/>
    </source>
</evidence>
<protein>
    <submittedName>
        <fullName evidence="1">Uncharacterized protein</fullName>
    </submittedName>
</protein>
<dbReference type="AlphaFoldDB" id="W7DSF9"/>